<sequence length="169" mass="18978">MNPLARFETLAKPWYRVIDLHDSAAESNEEPLRVPGSQIIGGAREHLYIQCAQDSARVRVHLRMWDSEAEAVHPGWSEPEPGVLACPSGTLLVDQWTVGPAAEWDLPRAGLLHTQVRQRGRQDAIRKIAELREAADERGFTVEETTALMRDLDGTEQYLVDLWPASQES</sequence>
<name>A0ABX8BVB2_9ACTN</name>
<accession>A0ABX8BVB2</accession>
<organism evidence="1 2">
    <name type="scientific">Nocardiopsis changdeensis</name>
    <dbReference type="NCBI Taxonomy" id="2831969"/>
    <lineage>
        <taxon>Bacteria</taxon>
        <taxon>Bacillati</taxon>
        <taxon>Actinomycetota</taxon>
        <taxon>Actinomycetes</taxon>
        <taxon>Streptosporangiales</taxon>
        <taxon>Nocardiopsidaceae</taxon>
        <taxon>Nocardiopsis</taxon>
    </lineage>
</organism>
<dbReference type="RefSeq" id="WP_220560525.1">
    <property type="nucleotide sequence ID" value="NZ_CP074133.1"/>
</dbReference>
<evidence type="ECO:0000313" key="1">
    <source>
        <dbReference type="EMBL" id="QUX25042.1"/>
    </source>
</evidence>
<dbReference type="EMBL" id="CP074133">
    <property type="protein sequence ID" value="QUX25042.1"/>
    <property type="molecule type" value="Genomic_DNA"/>
</dbReference>
<evidence type="ECO:0000313" key="2">
    <source>
        <dbReference type="Proteomes" id="UP000676079"/>
    </source>
</evidence>
<keyword evidence="2" id="KW-1185">Reference proteome</keyword>
<reference evidence="1 2" key="1">
    <citation type="submission" date="2021-05" db="EMBL/GenBank/DDBJ databases">
        <title>Direct Submission.</title>
        <authorList>
            <person name="Li K."/>
            <person name="Gao J."/>
        </authorList>
    </citation>
    <scope>NUCLEOTIDE SEQUENCE [LARGE SCALE GENOMIC DNA]</scope>
    <source>
        <strain evidence="1 2">Mg02</strain>
    </source>
</reference>
<dbReference type="Proteomes" id="UP000676079">
    <property type="component" value="Chromosome"/>
</dbReference>
<gene>
    <name evidence="1" type="ORF">KGD84_12715</name>
</gene>
<protein>
    <submittedName>
        <fullName evidence="1">Uncharacterized protein</fullName>
    </submittedName>
</protein>
<proteinExistence type="predicted"/>